<feature type="domain" description="DUF5683" evidence="2">
    <location>
        <begin position="58"/>
        <end position="213"/>
    </location>
</feature>
<proteinExistence type="predicted"/>
<dbReference type="InterPro" id="IPR043738">
    <property type="entry name" value="DUF5683"/>
</dbReference>
<keyword evidence="1" id="KW-0732">Signal</keyword>
<feature type="chain" id="PRO_5010712453" description="DUF5683 domain-containing protein" evidence="1">
    <location>
        <begin position="21"/>
        <end position="216"/>
    </location>
</feature>
<accession>A0A1V9E179</accession>
<dbReference type="Pfam" id="PF18935">
    <property type="entry name" value="DUF5683"/>
    <property type="match status" value="1"/>
</dbReference>
<dbReference type="Proteomes" id="UP000192610">
    <property type="component" value="Unassembled WGS sequence"/>
</dbReference>
<dbReference type="OrthoDB" id="9813910at2"/>
<evidence type="ECO:0000313" key="3">
    <source>
        <dbReference type="EMBL" id="OQP39852.1"/>
    </source>
</evidence>
<evidence type="ECO:0000313" key="4">
    <source>
        <dbReference type="Proteomes" id="UP000192610"/>
    </source>
</evidence>
<feature type="signal peptide" evidence="1">
    <location>
        <begin position="1"/>
        <end position="20"/>
    </location>
</feature>
<reference evidence="4" key="1">
    <citation type="submission" date="2016-04" db="EMBL/GenBank/DDBJ databases">
        <authorList>
            <person name="Chen L."/>
            <person name="Zhuang W."/>
            <person name="Wang G."/>
        </authorList>
    </citation>
    <scope>NUCLEOTIDE SEQUENCE [LARGE SCALE GENOMIC DNA]</scope>
    <source>
        <strain evidence="4">17621</strain>
    </source>
</reference>
<name>A0A1V9E179_9BACT</name>
<dbReference type="AlphaFoldDB" id="A0A1V9E179"/>
<sequence length="216" mass="24526">MKPIFFVIALILCIPMLALSQHKDTLIVKDTAGNVVTSTKVKKSNWVYKYDSTGKRVYEPRKAAILSAVVPGLGQAYNKKYWKIPLAWAAVGIPIYSYFYNRGIYRDIQYAITVAELDKNDPGYQAAYDQVDPKLQYLVDHQSINSLTNYRNEYRKDMDYSILFTLLLWGLNVVDATVDAHLKGFNVNDNLTMQIKPAITSPQSIGIALVFKFADR</sequence>
<dbReference type="EMBL" id="LVXG01000078">
    <property type="protein sequence ID" value="OQP39852.1"/>
    <property type="molecule type" value="Genomic_DNA"/>
</dbReference>
<comment type="caution">
    <text evidence="3">The sequence shown here is derived from an EMBL/GenBank/DDBJ whole genome shotgun (WGS) entry which is preliminary data.</text>
</comment>
<dbReference type="STRING" id="354355.SAMN05660816_02078"/>
<evidence type="ECO:0000259" key="2">
    <source>
        <dbReference type="Pfam" id="PF18935"/>
    </source>
</evidence>
<protein>
    <recommendedName>
        <fullName evidence="2">DUF5683 domain-containing protein</fullName>
    </recommendedName>
</protein>
<evidence type="ECO:0000256" key="1">
    <source>
        <dbReference type="SAM" id="SignalP"/>
    </source>
</evidence>
<gene>
    <name evidence="3" type="ORF">A4H97_16660</name>
</gene>
<organism evidence="3 4">
    <name type="scientific">Niastella yeongjuensis</name>
    <dbReference type="NCBI Taxonomy" id="354355"/>
    <lineage>
        <taxon>Bacteria</taxon>
        <taxon>Pseudomonadati</taxon>
        <taxon>Bacteroidota</taxon>
        <taxon>Chitinophagia</taxon>
        <taxon>Chitinophagales</taxon>
        <taxon>Chitinophagaceae</taxon>
        <taxon>Niastella</taxon>
    </lineage>
</organism>
<dbReference type="RefSeq" id="WP_133054080.1">
    <property type="nucleotide sequence ID" value="NZ_FOCZ01000003.1"/>
</dbReference>
<keyword evidence="4" id="KW-1185">Reference proteome</keyword>